<evidence type="ECO:0000313" key="2">
    <source>
        <dbReference type="Proteomes" id="UP001154078"/>
    </source>
</evidence>
<dbReference type="GO" id="GO:0006401">
    <property type="term" value="P:RNA catabolic process"/>
    <property type="evidence" value="ECO:0007669"/>
    <property type="project" value="InterPro"/>
</dbReference>
<evidence type="ECO:0000313" key="1">
    <source>
        <dbReference type="EMBL" id="CAH0546180.1"/>
    </source>
</evidence>
<reference evidence="1" key="1">
    <citation type="submission" date="2021-12" db="EMBL/GenBank/DDBJ databases">
        <authorList>
            <person name="King R."/>
        </authorList>
    </citation>
    <scope>NUCLEOTIDE SEQUENCE</scope>
</reference>
<keyword evidence="2" id="KW-1185">Reference proteome</keyword>
<dbReference type="CDD" id="cd09271">
    <property type="entry name" value="RNase_H2-C"/>
    <property type="match status" value="1"/>
</dbReference>
<dbReference type="PANTHER" id="PTHR47204:SF1">
    <property type="entry name" value="RIBONUCLEASE H2 SUBUNIT C"/>
    <property type="match status" value="1"/>
</dbReference>
<dbReference type="EMBL" id="OV121132">
    <property type="protein sequence ID" value="CAH0546180.1"/>
    <property type="molecule type" value="Genomic_DNA"/>
</dbReference>
<accession>A0A9P0AQK7</accession>
<dbReference type="Gene3D" id="2.40.128.680">
    <property type="match status" value="1"/>
</dbReference>
<dbReference type="InterPro" id="IPR013924">
    <property type="entry name" value="RNase_H2_suC"/>
</dbReference>
<dbReference type="OrthoDB" id="6222486at2759"/>
<protein>
    <submittedName>
        <fullName evidence="1">Uncharacterized protein</fullName>
    </submittedName>
</protein>
<dbReference type="GO" id="GO:0032299">
    <property type="term" value="C:ribonuclease H2 complex"/>
    <property type="evidence" value="ECO:0007669"/>
    <property type="project" value="InterPro"/>
</dbReference>
<name>A0A9P0AQK7_BRAAE</name>
<gene>
    <name evidence="1" type="ORF">MELIAE_LOCUS404</name>
</gene>
<dbReference type="Proteomes" id="UP001154078">
    <property type="component" value="Chromosome 1"/>
</dbReference>
<dbReference type="PANTHER" id="PTHR47204">
    <property type="entry name" value="OS02G0168900 PROTEIN"/>
    <property type="match status" value="1"/>
</dbReference>
<organism evidence="1 2">
    <name type="scientific">Brassicogethes aeneus</name>
    <name type="common">Rape pollen beetle</name>
    <name type="synonym">Meligethes aeneus</name>
    <dbReference type="NCBI Taxonomy" id="1431903"/>
    <lineage>
        <taxon>Eukaryota</taxon>
        <taxon>Metazoa</taxon>
        <taxon>Ecdysozoa</taxon>
        <taxon>Arthropoda</taxon>
        <taxon>Hexapoda</taxon>
        <taxon>Insecta</taxon>
        <taxon>Pterygota</taxon>
        <taxon>Neoptera</taxon>
        <taxon>Endopterygota</taxon>
        <taxon>Coleoptera</taxon>
        <taxon>Polyphaga</taxon>
        <taxon>Cucujiformia</taxon>
        <taxon>Nitidulidae</taxon>
        <taxon>Meligethinae</taxon>
        <taxon>Brassicogethes</taxon>
    </lineage>
</organism>
<dbReference type="AlphaFoldDB" id="A0A9P0AQK7"/>
<sequence>MATIHIQSGKNNIESNKNDSKVHSVPFTIHAECDAQVDKYFETGVKKNQEDGTFTASFRGYPLKGARVELPEGYMGVVLHESIKPETEKEERKFYVVNNFKSFTYWNWGKIPSQADTIRQALDWLEIAEVLHSPLVEE</sequence>
<dbReference type="Pfam" id="PF08615">
    <property type="entry name" value="RNase_H2_suC"/>
    <property type="match status" value="1"/>
</dbReference>
<proteinExistence type="predicted"/>